<dbReference type="GO" id="GO:0000976">
    <property type="term" value="F:transcription cis-regulatory region binding"/>
    <property type="evidence" value="ECO:0007669"/>
    <property type="project" value="TreeGrafter"/>
</dbReference>
<accession>A0A239A8V5</accession>
<keyword evidence="7" id="KW-1185">Reference proteome</keyword>
<dbReference type="Pfam" id="PF02909">
    <property type="entry name" value="TetR_C_1"/>
    <property type="match status" value="1"/>
</dbReference>
<dbReference type="Gene3D" id="1.10.357.10">
    <property type="entry name" value="Tetracycline Repressor, domain 2"/>
    <property type="match status" value="1"/>
</dbReference>
<evidence type="ECO:0000259" key="5">
    <source>
        <dbReference type="PROSITE" id="PS50977"/>
    </source>
</evidence>
<dbReference type="EMBL" id="FZOD01000001">
    <property type="protein sequence ID" value="SNR91761.1"/>
    <property type="molecule type" value="Genomic_DNA"/>
</dbReference>
<evidence type="ECO:0000256" key="2">
    <source>
        <dbReference type="ARBA" id="ARBA00023125"/>
    </source>
</evidence>
<evidence type="ECO:0000256" key="3">
    <source>
        <dbReference type="ARBA" id="ARBA00023163"/>
    </source>
</evidence>
<dbReference type="Gene3D" id="1.10.10.60">
    <property type="entry name" value="Homeodomain-like"/>
    <property type="match status" value="1"/>
</dbReference>
<evidence type="ECO:0000256" key="1">
    <source>
        <dbReference type="ARBA" id="ARBA00023015"/>
    </source>
</evidence>
<dbReference type="Pfam" id="PF00440">
    <property type="entry name" value="TetR_N"/>
    <property type="match status" value="1"/>
</dbReference>
<dbReference type="RefSeq" id="WP_089205191.1">
    <property type="nucleotide sequence ID" value="NZ_FZOD01000001.1"/>
</dbReference>
<evidence type="ECO:0000313" key="6">
    <source>
        <dbReference type="EMBL" id="SNR91761.1"/>
    </source>
</evidence>
<evidence type="ECO:0000313" key="7">
    <source>
        <dbReference type="Proteomes" id="UP000198282"/>
    </source>
</evidence>
<keyword evidence="3" id="KW-0804">Transcription</keyword>
<dbReference type="InterPro" id="IPR009057">
    <property type="entry name" value="Homeodomain-like_sf"/>
</dbReference>
<proteinExistence type="predicted"/>
<name>A0A239A8V5_9ACTN</name>
<dbReference type="InterPro" id="IPR036271">
    <property type="entry name" value="Tet_transcr_reg_TetR-rel_C_sf"/>
</dbReference>
<reference evidence="6 7" key="1">
    <citation type="submission" date="2017-06" db="EMBL/GenBank/DDBJ databases">
        <authorList>
            <person name="Kim H.J."/>
            <person name="Triplett B.A."/>
        </authorList>
    </citation>
    <scope>NUCLEOTIDE SEQUENCE [LARGE SCALE GENOMIC DNA]</scope>
    <source>
        <strain evidence="6 7">CGMCC 4.2132</strain>
    </source>
</reference>
<dbReference type="GO" id="GO:0045892">
    <property type="term" value="P:negative regulation of DNA-templated transcription"/>
    <property type="evidence" value="ECO:0007669"/>
    <property type="project" value="InterPro"/>
</dbReference>
<dbReference type="AlphaFoldDB" id="A0A239A8V5"/>
<dbReference type="GO" id="GO:0003700">
    <property type="term" value="F:DNA-binding transcription factor activity"/>
    <property type="evidence" value="ECO:0007669"/>
    <property type="project" value="TreeGrafter"/>
</dbReference>
<dbReference type="InterPro" id="IPR001647">
    <property type="entry name" value="HTH_TetR"/>
</dbReference>
<protein>
    <submittedName>
        <fullName evidence="6">Transcriptional regulator, TetR family</fullName>
    </submittedName>
</protein>
<dbReference type="SUPFAM" id="SSF46689">
    <property type="entry name" value="Homeodomain-like"/>
    <property type="match status" value="1"/>
</dbReference>
<feature type="domain" description="HTH tetR-type" evidence="5">
    <location>
        <begin position="29"/>
        <end position="89"/>
    </location>
</feature>
<sequence length="256" mass="27423">MGGKKAADADPARSLALLWGSHSKPGRSGLTVRSIVLAAIELADANGLEAVSMRQVADRLEVGTMSLYTHVPGKTELTDLMIDTAFGELYADVDAPSGQPGGWRGALEFIAARNWDLYRRHPWMLHIVGGRPVLGPNATLKYEAELRPLDGIGLSDVEMDSVLALILTHVEGTARLQANMAQTQQDTGMTDAEWWVSNAPLLDKVVDASRFPVASRVGQSAGEEYQAASSPTHALTFGLARILDGVADLIAGRERP</sequence>
<keyword evidence="1" id="KW-0805">Transcription regulation</keyword>
<dbReference type="InterPro" id="IPR004111">
    <property type="entry name" value="Repressor_TetR_C"/>
</dbReference>
<keyword evidence="2 4" id="KW-0238">DNA-binding</keyword>
<dbReference type="InterPro" id="IPR050109">
    <property type="entry name" value="HTH-type_TetR-like_transc_reg"/>
</dbReference>
<dbReference type="PROSITE" id="PS50977">
    <property type="entry name" value="HTH_TETR_2"/>
    <property type="match status" value="1"/>
</dbReference>
<organism evidence="6 7">
    <name type="scientific">Streptosporangium subroseum</name>
    <dbReference type="NCBI Taxonomy" id="106412"/>
    <lineage>
        <taxon>Bacteria</taxon>
        <taxon>Bacillati</taxon>
        <taxon>Actinomycetota</taxon>
        <taxon>Actinomycetes</taxon>
        <taxon>Streptosporangiales</taxon>
        <taxon>Streptosporangiaceae</taxon>
        <taxon>Streptosporangium</taxon>
    </lineage>
</organism>
<dbReference type="PANTHER" id="PTHR30055">
    <property type="entry name" value="HTH-TYPE TRANSCRIPTIONAL REGULATOR RUTR"/>
    <property type="match status" value="1"/>
</dbReference>
<evidence type="ECO:0000256" key="4">
    <source>
        <dbReference type="PROSITE-ProRule" id="PRU00335"/>
    </source>
</evidence>
<dbReference type="Proteomes" id="UP000198282">
    <property type="component" value="Unassembled WGS sequence"/>
</dbReference>
<gene>
    <name evidence="6" type="ORF">SAMN05216276_1001196</name>
</gene>
<dbReference type="OrthoDB" id="2570341at2"/>
<feature type="DNA-binding region" description="H-T-H motif" evidence="4">
    <location>
        <begin position="52"/>
        <end position="71"/>
    </location>
</feature>
<dbReference type="PANTHER" id="PTHR30055:SF151">
    <property type="entry name" value="TRANSCRIPTIONAL REGULATORY PROTEIN"/>
    <property type="match status" value="1"/>
</dbReference>
<dbReference type="SUPFAM" id="SSF48498">
    <property type="entry name" value="Tetracyclin repressor-like, C-terminal domain"/>
    <property type="match status" value="1"/>
</dbReference>